<proteinExistence type="predicted"/>
<protein>
    <recommendedName>
        <fullName evidence="3">Ubiquitin-like protease family profile domain-containing protein</fullName>
    </recommendedName>
</protein>
<keyword evidence="2" id="KW-1185">Reference proteome</keyword>
<reference evidence="1 2" key="1">
    <citation type="journal article" date="2016" name="Mol. Biol. Evol.">
        <title>Comparative Genomics of Early-Diverging Mushroom-Forming Fungi Provides Insights into the Origins of Lignocellulose Decay Capabilities.</title>
        <authorList>
            <person name="Nagy L.G."/>
            <person name="Riley R."/>
            <person name="Tritt A."/>
            <person name="Adam C."/>
            <person name="Daum C."/>
            <person name="Floudas D."/>
            <person name="Sun H."/>
            <person name="Yadav J.S."/>
            <person name="Pangilinan J."/>
            <person name="Larsson K.H."/>
            <person name="Matsuura K."/>
            <person name="Barry K."/>
            <person name="Labutti K."/>
            <person name="Kuo R."/>
            <person name="Ohm R.A."/>
            <person name="Bhattacharya S.S."/>
            <person name="Shirouzu T."/>
            <person name="Yoshinaga Y."/>
            <person name="Martin F.M."/>
            <person name="Grigoriev I.V."/>
            <person name="Hibbett D.S."/>
        </authorList>
    </citation>
    <scope>NUCLEOTIDE SEQUENCE [LARGE SCALE GENOMIC DNA]</scope>
    <source>
        <strain evidence="1 2">CBS 109695</strain>
    </source>
</reference>
<organism evidence="1 2">
    <name type="scientific">Athelia psychrophila</name>
    <dbReference type="NCBI Taxonomy" id="1759441"/>
    <lineage>
        <taxon>Eukaryota</taxon>
        <taxon>Fungi</taxon>
        <taxon>Dikarya</taxon>
        <taxon>Basidiomycota</taxon>
        <taxon>Agaricomycotina</taxon>
        <taxon>Agaricomycetes</taxon>
        <taxon>Agaricomycetidae</taxon>
        <taxon>Atheliales</taxon>
        <taxon>Atheliaceae</taxon>
        <taxon>Athelia</taxon>
    </lineage>
</organism>
<dbReference type="InterPro" id="IPR038765">
    <property type="entry name" value="Papain-like_cys_pep_sf"/>
</dbReference>
<dbReference type="AlphaFoldDB" id="A0A165Z681"/>
<dbReference type="Gene3D" id="3.40.395.10">
    <property type="entry name" value="Adenoviral Proteinase, Chain A"/>
    <property type="match status" value="1"/>
</dbReference>
<sequence>MDFPLDGPLRGFPSDAPSLSSIFKLLGENWLGKHIIDAYIHLVGQRLNQLYPHLILFLNCYFHLELANAFERKQMSPMLKKMCNDILTNPPLIVAFVFNKEEVHWAATSTVLDDHIVLQGDSAGFSCHPRLRDMMQWLLADVAPEDGPWLEATLPIEQQGPGSGSCGIASTSSIIKHAVEFATCHGLIQPSDAPAIPVWTDGNSQLVRSHWIQSILCASVQAFKAVSAVIPTETDIDSDLETEYLVQNP</sequence>
<dbReference type="OrthoDB" id="10616050at2759"/>
<evidence type="ECO:0008006" key="3">
    <source>
        <dbReference type="Google" id="ProtNLM"/>
    </source>
</evidence>
<evidence type="ECO:0000313" key="2">
    <source>
        <dbReference type="Proteomes" id="UP000076532"/>
    </source>
</evidence>
<dbReference type="EMBL" id="KV417683">
    <property type="protein sequence ID" value="KZP10263.1"/>
    <property type="molecule type" value="Genomic_DNA"/>
</dbReference>
<evidence type="ECO:0000313" key="1">
    <source>
        <dbReference type="EMBL" id="KZP10263.1"/>
    </source>
</evidence>
<accession>A0A165Z681</accession>
<dbReference type="Proteomes" id="UP000076532">
    <property type="component" value="Unassembled WGS sequence"/>
</dbReference>
<gene>
    <name evidence="1" type="ORF">FIBSPDRAFT_963258</name>
</gene>
<dbReference type="SUPFAM" id="SSF54001">
    <property type="entry name" value="Cysteine proteinases"/>
    <property type="match status" value="1"/>
</dbReference>
<name>A0A165Z681_9AGAM</name>